<evidence type="ECO:0000313" key="4">
    <source>
        <dbReference type="Proteomes" id="UP000501452"/>
    </source>
</evidence>
<protein>
    <submittedName>
        <fullName evidence="3">Uncharacterized protein</fullName>
    </submittedName>
</protein>
<keyword evidence="2" id="KW-0472">Membrane</keyword>
<keyword evidence="4" id="KW-1185">Reference proteome</keyword>
<name>A0A6G8Q6W0_9ACTN</name>
<keyword evidence="2" id="KW-1133">Transmembrane helix</keyword>
<accession>A0A6G8Q6W0</accession>
<keyword evidence="2" id="KW-0812">Transmembrane</keyword>
<feature type="compositionally biased region" description="Low complexity" evidence="1">
    <location>
        <begin position="7"/>
        <end position="21"/>
    </location>
</feature>
<dbReference type="AlphaFoldDB" id="A0A6G8Q6W0"/>
<reference evidence="3 4" key="1">
    <citation type="submission" date="2019-10" db="EMBL/GenBank/DDBJ databases">
        <title>Rubrobacter sp nov SCSIO 52090 isolated from a deep-sea sediment in the South China Sea.</title>
        <authorList>
            <person name="Chen R.W."/>
        </authorList>
    </citation>
    <scope>NUCLEOTIDE SEQUENCE [LARGE SCALE GENOMIC DNA]</scope>
    <source>
        <strain evidence="3 4">SCSIO 52909</strain>
    </source>
</reference>
<dbReference type="RefSeq" id="WP_166174362.1">
    <property type="nucleotide sequence ID" value="NZ_CP045119.1"/>
</dbReference>
<dbReference type="KEGG" id="rub:GBA63_05860"/>
<dbReference type="EMBL" id="CP045119">
    <property type="protein sequence ID" value="QIN82224.1"/>
    <property type="molecule type" value="Genomic_DNA"/>
</dbReference>
<dbReference type="Proteomes" id="UP000501452">
    <property type="component" value="Chromosome"/>
</dbReference>
<evidence type="ECO:0000313" key="3">
    <source>
        <dbReference type="EMBL" id="QIN82224.1"/>
    </source>
</evidence>
<feature type="transmembrane region" description="Helical" evidence="2">
    <location>
        <begin position="55"/>
        <end position="79"/>
    </location>
</feature>
<organism evidence="3 4">
    <name type="scientific">Rubrobacter tropicus</name>
    <dbReference type="NCBI Taxonomy" id="2653851"/>
    <lineage>
        <taxon>Bacteria</taxon>
        <taxon>Bacillati</taxon>
        <taxon>Actinomycetota</taxon>
        <taxon>Rubrobacteria</taxon>
        <taxon>Rubrobacterales</taxon>
        <taxon>Rubrobacteraceae</taxon>
        <taxon>Rubrobacter</taxon>
    </lineage>
</organism>
<sequence length="172" mass="18304">METRTWPGAPSAASADPPGGARDADTSPGPAVYGAAALSLVSALVYLWAAPMQFVLWWGYSLFFLAFALFQGIYAVALLRWPTQPLCLLGIWPNLALFLLYLVWYTRGIPFGPHAGMLMYPQRVDVAGALAEVGIVVALVTLLRGAPRRAAVNTLCLIGAAIWAAVLAGMIS</sequence>
<feature type="transmembrane region" description="Helical" evidence="2">
    <location>
        <begin position="86"/>
        <end position="106"/>
    </location>
</feature>
<feature type="transmembrane region" description="Helical" evidence="2">
    <location>
        <begin position="31"/>
        <end position="49"/>
    </location>
</feature>
<evidence type="ECO:0000256" key="1">
    <source>
        <dbReference type="SAM" id="MobiDB-lite"/>
    </source>
</evidence>
<feature type="transmembrane region" description="Helical" evidence="2">
    <location>
        <begin position="126"/>
        <end position="143"/>
    </location>
</feature>
<evidence type="ECO:0000256" key="2">
    <source>
        <dbReference type="SAM" id="Phobius"/>
    </source>
</evidence>
<gene>
    <name evidence="3" type="ORF">GBA63_05860</name>
</gene>
<feature type="region of interest" description="Disordered" evidence="1">
    <location>
        <begin position="1"/>
        <end position="26"/>
    </location>
</feature>
<proteinExistence type="predicted"/>
<feature type="transmembrane region" description="Helical" evidence="2">
    <location>
        <begin position="150"/>
        <end position="171"/>
    </location>
</feature>